<dbReference type="Proteomes" id="UP001066276">
    <property type="component" value="Chromosome 1_2"/>
</dbReference>
<name>A0AAV7W658_PLEWA</name>
<dbReference type="AlphaFoldDB" id="A0AAV7W658"/>
<sequence>MPQGDDRKDYANTRREVYRRIPGRGVAARKERRSHRAGQRTKGSYRGLKKETDRELQGVLDEDFPLPFWEIPSLAVFLAGYHWLL</sequence>
<accession>A0AAV7W658</accession>
<protein>
    <submittedName>
        <fullName evidence="2">Uncharacterized protein</fullName>
    </submittedName>
</protein>
<dbReference type="EMBL" id="JANPWB010000002">
    <property type="protein sequence ID" value="KAJ1208066.1"/>
    <property type="molecule type" value="Genomic_DNA"/>
</dbReference>
<organism evidence="2 3">
    <name type="scientific">Pleurodeles waltl</name>
    <name type="common">Iberian ribbed newt</name>
    <dbReference type="NCBI Taxonomy" id="8319"/>
    <lineage>
        <taxon>Eukaryota</taxon>
        <taxon>Metazoa</taxon>
        <taxon>Chordata</taxon>
        <taxon>Craniata</taxon>
        <taxon>Vertebrata</taxon>
        <taxon>Euteleostomi</taxon>
        <taxon>Amphibia</taxon>
        <taxon>Batrachia</taxon>
        <taxon>Caudata</taxon>
        <taxon>Salamandroidea</taxon>
        <taxon>Salamandridae</taxon>
        <taxon>Pleurodelinae</taxon>
        <taxon>Pleurodeles</taxon>
    </lineage>
</organism>
<reference evidence="2" key="1">
    <citation type="journal article" date="2022" name="bioRxiv">
        <title>Sequencing and chromosome-scale assembly of the giantPleurodeles waltlgenome.</title>
        <authorList>
            <person name="Brown T."/>
            <person name="Elewa A."/>
            <person name="Iarovenko S."/>
            <person name="Subramanian E."/>
            <person name="Araus A.J."/>
            <person name="Petzold A."/>
            <person name="Susuki M."/>
            <person name="Suzuki K.-i.T."/>
            <person name="Hayashi T."/>
            <person name="Toyoda A."/>
            <person name="Oliveira C."/>
            <person name="Osipova E."/>
            <person name="Leigh N.D."/>
            <person name="Simon A."/>
            <person name="Yun M.H."/>
        </authorList>
    </citation>
    <scope>NUCLEOTIDE SEQUENCE</scope>
    <source>
        <strain evidence="2">20211129_DDA</strain>
        <tissue evidence="2">Liver</tissue>
    </source>
</reference>
<feature type="compositionally biased region" description="Basic residues" evidence="1">
    <location>
        <begin position="30"/>
        <end position="39"/>
    </location>
</feature>
<evidence type="ECO:0000313" key="2">
    <source>
        <dbReference type="EMBL" id="KAJ1208066.1"/>
    </source>
</evidence>
<gene>
    <name evidence="2" type="ORF">NDU88_003456</name>
</gene>
<comment type="caution">
    <text evidence="2">The sequence shown here is derived from an EMBL/GenBank/DDBJ whole genome shotgun (WGS) entry which is preliminary data.</text>
</comment>
<evidence type="ECO:0000256" key="1">
    <source>
        <dbReference type="SAM" id="MobiDB-lite"/>
    </source>
</evidence>
<proteinExistence type="predicted"/>
<feature type="region of interest" description="Disordered" evidence="1">
    <location>
        <begin position="24"/>
        <end position="51"/>
    </location>
</feature>
<evidence type="ECO:0000313" key="3">
    <source>
        <dbReference type="Proteomes" id="UP001066276"/>
    </source>
</evidence>
<keyword evidence="3" id="KW-1185">Reference proteome</keyword>